<dbReference type="Proteomes" id="UP000234845">
    <property type="component" value="Unassembled WGS sequence"/>
</dbReference>
<organism evidence="1 2">
    <name type="scientific">Kineobactrum sediminis</name>
    <dbReference type="NCBI Taxonomy" id="1905677"/>
    <lineage>
        <taxon>Bacteria</taxon>
        <taxon>Pseudomonadati</taxon>
        <taxon>Pseudomonadota</taxon>
        <taxon>Gammaproteobacteria</taxon>
        <taxon>Cellvibrionales</taxon>
        <taxon>Halieaceae</taxon>
        <taxon>Kineobactrum</taxon>
    </lineage>
</organism>
<evidence type="ECO:0000313" key="1">
    <source>
        <dbReference type="EMBL" id="PLW83359.1"/>
    </source>
</evidence>
<gene>
    <name evidence="1" type="primary">pglZ</name>
    <name evidence="1" type="ORF">CWI75_08165</name>
</gene>
<dbReference type="NCBIfam" id="NF033450">
    <property type="entry name" value="BREX_PglZ_1_B"/>
    <property type="match status" value="1"/>
</dbReference>
<dbReference type="AlphaFoldDB" id="A0A2N5Y4R0"/>
<dbReference type="EMBL" id="PKLZ01000003">
    <property type="protein sequence ID" value="PLW83359.1"/>
    <property type="molecule type" value="Genomic_DNA"/>
</dbReference>
<name>A0A2N5Y4R0_9GAMM</name>
<dbReference type="RefSeq" id="WP_101520959.1">
    <property type="nucleotide sequence ID" value="NZ_PKLZ01000003.1"/>
</dbReference>
<dbReference type="OrthoDB" id="52741at2"/>
<proteinExistence type="predicted"/>
<keyword evidence="2" id="KW-1185">Reference proteome</keyword>
<protein>
    <submittedName>
        <fullName evidence="1">BREX-1 system phosphatase PglZ type B</fullName>
    </submittedName>
</protein>
<sequence>MLWSDEMTAVLQKLVHIVRQAGNFNANAQVAPAALLWTDKESQWLPALPQLLQALPELFVFGGYDPDRRTGPAIWLRCVIAGTLPAVEVPEGQVPVIYLPGISRSDLRAIEQTPDAIKPLAELQFRGAVFGQINGKDLTVNAFLTSGSMGLGLDVAKDASTQKAMLAGLAQLLVEPASSLEGRRLEASDFNALLSSDPIRDLLTWMNAPTAARAGWEGNHWNALRAEIKPAFGLDIERDGEITAAERLCAREGKWQQVWDRYCESPGQYADLAILLARVPLPDLLADREAYPSVNADEETSLLQELQKLTTLSPDKLRAKLLELECSHGHRRAWLWASLGQSPMALLLGGLAEVAGLTQSAFAGLTPEEMGQHYAENGWCVDAAVLSCLAGCQSGQQRKLAEDILHLVYQPWLADLNERFQKLVQTKGYPGHGEVSEAVAEYQADGEVVFFIDGLRLDVAHALVELLGNANIGAELRTHWSALPSVTATAKAAVSPVHQHLVGEDSDKDFQPSVQGQGGLTHDRFKKLLALQGWQYLGEDETGDPQGLAWVACGDIDKEGHASELKLPGRIPAILDGVVERIQTLMQSGWQRIRIVTDHGWLLVPGKMPKYDLPKQAVESRWGRCAQLKQGVKVDGLTLPWHWNTGTPIHYPPGIRSFIAGRAYAHGGVSLQECLVPVIRIINDTKQAASATIENIQWRGLVCRVTVKAAGEGLVVDMRTKVADGATSLVTPHAIEGAAIRLMVEDDSHEGLAAVIVVVDAVGSVVAKASTTVGGDD</sequence>
<reference evidence="2" key="1">
    <citation type="submission" date="2017-11" db="EMBL/GenBank/DDBJ databases">
        <title>The draft genome sequence of Chromatocurvus sp. F02.</title>
        <authorList>
            <person name="Du Z.-J."/>
            <person name="Chang Y.-Q."/>
        </authorList>
    </citation>
    <scope>NUCLEOTIDE SEQUENCE [LARGE SCALE GENOMIC DNA]</scope>
    <source>
        <strain evidence="2">F02</strain>
    </source>
</reference>
<accession>A0A2N5Y4R0</accession>
<evidence type="ECO:0000313" key="2">
    <source>
        <dbReference type="Proteomes" id="UP000234845"/>
    </source>
</evidence>
<comment type="caution">
    <text evidence="1">The sequence shown here is derived from an EMBL/GenBank/DDBJ whole genome shotgun (WGS) entry which is preliminary data.</text>
</comment>